<dbReference type="AlphaFoldDB" id="A0A3B0MEJ0"/>
<dbReference type="EMBL" id="UIVT01000001">
    <property type="protein sequence ID" value="SVP88301.1"/>
    <property type="molecule type" value="Genomic_DNA"/>
</dbReference>
<gene>
    <name evidence="1" type="ORF">TAT_000016500</name>
    <name evidence="2" type="ORF">TAV_000016300</name>
</gene>
<evidence type="ECO:0000313" key="2">
    <source>
        <dbReference type="EMBL" id="SVP89470.1"/>
    </source>
</evidence>
<evidence type="ECO:0000313" key="1">
    <source>
        <dbReference type="EMBL" id="SVP88301.1"/>
    </source>
</evidence>
<sequence length="567" mass="66391">MNSNVSSITGQISSIANFYCNKRLNILLRIKSFARRVRFRCKLHNQILYPNIIKGNNPINKEFNEKKLNEDPLDYQKISEFIVEDLVTKCSFLSNHDLILILDLLTRIKKPLKEICNYKAESNYHPDSDHDQLEHVSKNHLINSIIFKGQKSILKYIIQSEENKTLTDNERYYLIIALSRECRLIPFSIWLKLFENVNHSLITKQPDSLYGHKPFQIANLLLIYDQISRYTHKKQSSLFKNVKYSSNEGNEIGVNTGQLKPLETGLQVGNIERRRSNPFKLDLINTSIYRLESCLSELKPEKLIKILYLINSRQNYANNFFQNTLIHLESGNLIGSLKTSQVYTLFTLFSTNYKFQFMSLLESLNYEFQFLKPKLSISPSLYPEIPLSNLITDNINERCTLKISDNMNKMSQNNEFKESINKYKRLESICLCVMILSLEYITRLKGLDFHLPPNSINFTLGIQQIFGEGHEWNDLFLLLDTKIRNLQTSFTQSENTKGMTREFSGKLENLMEYNKILFKIFKIEPKYENYTQRAQFFVDFFSYIKLHTSESSNLEKNLLQTDSCLLN</sequence>
<proteinExistence type="predicted"/>
<name>A0A3B0MEJ0_THEAN</name>
<protein>
    <submittedName>
        <fullName evidence="1">Uncharacterized protein</fullName>
    </submittedName>
</protein>
<reference evidence="1" key="1">
    <citation type="submission" date="2018-07" db="EMBL/GenBank/DDBJ databases">
        <authorList>
            <person name="Quirk P.G."/>
            <person name="Krulwich T.A."/>
        </authorList>
    </citation>
    <scope>NUCLEOTIDE SEQUENCE</scope>
    <source>
        <strain evidence="1">Anand</strain>
    </source>
</reference>
<organism evidence="1">
    <name type="scientific">Theileria annulata</name>
    <dbReference type="NCBI Taxonomy" id="5874"/>
    <lineage>
        <taxon>Eukaryota</taxon>
        <taxon>Sar</taxon>
        <taxon>Alveolata</taxon>
        <taxon>Apicomplexa</taxon>
        <taxon>Aconoidasida</taxon>
        <taxon>Piroplasmida</taxon>
        <taxon>Theileriidae</taxon>
        <taxon>Theileria</taxon>
    </lineage>
</organism>
<dbReference type="VEuPathDB" id="PiroplasmaDB:TA18900"/>
<dbReference type="EMBL" id="UIVS01000001">
    <property type="protein sequence ID" value="SVP89470.1"/>
    <property type="molecule type" value="Genomic_DNA"/>
</dbReference>
<accession>A0A3B0MEJ0</accession>